<keyword evidence="2" id="KW-1185">Reference proteome</keyword>
<comment type="caution">
    <text evidence="1">The sequence shown here is derived from an EMBL/GenBank/DDBJ whole genome shotgun (WGS) entry which is preliminary data.</text>
</comment>
<sequence>MGAGDVWGAGAETQPWGCEMAAPWRLEPPMKEKKNTSERPVRRSSVIVKDLTMLSIIDNMLVKQGVSVSCP</sequence>
<evidence type="ECO:0000313" key="2">
    <source>
        <dbReference type="Proteomes" id="UP001066276"/>
    </source>
</evidence>
<dbReference type="Proteomes" id="UP001066276">
    <property type="component" value="Chromosome 1_2"/>
</dbReference>
<gene>
    <name evidence="1" type="ORF">NDU88_002437</name>
</gene>
<dbReference type="EMBL" id="JANPWB010000002">
    <property type="protein sequence ID" value="KAJ1207045.1"/>
    <property type="molecule type" value="Genomic_DNA"/>
</dbReference>
<name>A0AAV7W415_PLEWA</name>
<organism evidence="1 2">
    <name type="scientific">Pleurodeles waltl</name>
    <name type="common">Iberian ribbed newt</name>
    <dbReference type="NCBI Taxonomy" id="8319"/>
    <lineage>
        <taxon>Eukaryota</taxon>
        <taxon>Metazoa</taxon>
        <taxon>Chordata</taxon>
        <taxon>Craniata</taxon>
        <taxon>Vertebrata</taxon>
        <taxon>Euteleostomi</taxon>
        <taxon>Amphibia</taxon>
        <taxon>Batrachia</taxon>
        <taxon>Caudata</taxon>
        <taxon>Salamandroidea</taxon>
        <taxon>Salamandridae</taxon>
        <taxon>Pleurodelinae</taxon>
        <taxon>Pleurodeles</taxon>
    </lineage>
</organism>
<evidence type="ECO:0000313" key="1">
    <source>
        <dbReference type="EMBL" id="KAJ1207045.1"/>
    </source>
</evidence>
<protein>
    <submittedName>
        <fullName evidence="1">Uncharacterized protein</fullName>
    </submittedName>
</protein>
<proteinExistence type="predicted"/>
<reference evidence="1" key="1">
    <citation type="journal article" date="2022" name="bioRxiv">
        <title>Sequencing and chromosome-scale assembly of the giantPleurodeles waltlgenome.</title>
        <authorList>
            <person name="Brown T."/>
            <person name="Elewa A."/>
            <person name="Iarovenko S."/>
            <person name="Subramanian E."/>
            <person name="Araus A.J."/>
            <person name="Petzold A."/>
            <person name="Susuki M."/>
            <person name="Suzuki K.-i.T."/>
            <person name="Hayashi T."/>
            <person name="Toyoda A."/>
            <person name="Oliveira C."/>
            <person name="Osipova E."/>
            <person name="Leigh N.D."/>
            <person name="Simon A."/>
            <person name="Yun M.H."/>
        </authorList>
    </citation>
    <scope>NUCLEOTIDE SEQUENCE</scope>
    <source>
        <strain evidence="1">20211129_DDA</strain>
        <tissue evidence="1">Liver</tissue>
    </source>
</reference>
<accession>A0AAV7W415</accession>
<dbReference type="AlphaFoldDB" id="A0AAV7W415"/>